<comment type="similarity">
    <text evidence="2">Belongs to the FlgN family.</text>
</comment>
<keyword evidence="4" id="KW-0282">Flagellum</keyword>
<reference evidence="4 5" key="1">
    <citation type="submission" date="2020-04" db="EMBL/GenBank/DDBJ databases">
        <title>Genome sequencing of Rosenbergiella species.</title>
        <authorList>
            <person name="Alvarez-Perez S."/>
            <person name="Lievens B."/>
        </authorList>
    </citation>
    <scope>NUCLEOTIDE SEQUENCE [LARGE SCALE GENOMIC DNA]</scope>
    <source>
        <strain evidence="4 5">CdVSA20.1</strain>
    </source>
</reference>
<protein>
    <submittedName>
        <fullName evidence="4">Flagellar protein FlgN</fullName>
    </submittedName>
</protein>
<organism evidence="4 5">
    <name type="scientific">Rosenbergiella australiborealis</name>
    <dbReference type="NCBI Taxonomy" id="1544696"/>
    <lineage>
        <taxon>Bacteria</taxon>
        <taxon>Pseudomonadati</taxon>
        <taxon>Pseudomonadota</taxon>
        <taxon>Gammaproteobacteria</taxon>
        <taxon>Enterobacterales</taxon>
        <taxon>Erwiniaceae</taxon>
        <taxon>Rosenbergiella</taxon>
    </lineage>
</organism>
<keyword evidence="4" id="KW-0969">Cilium</keyword>
<accession>A0ABS5T812</accession>
<keyword evidence="3" id="KW-1005">Bacterial flagellum biogenesis</keyword>
<dbReference type="InterPro" id="IPR036679">
    <property type="entry name" value="FlgN-like_sf"/>
</dbReference>
<gene>
    <name evidence="4" type="ORF">HGT73_09225</name>
</gene>
<dbReference type="EMBL" id="JABBFO010000007">
    <property type="protein sequence ID" value="MBT0727562.1"/>
    <property type="molecule type" value="Genomic_DNA"/>
</dbReference>
<evidence type="ECO:0000313" key="5">
    <source>
        <dbReference type="Proteomes" id="UP000786875"/>
    </source>
</evidence>
<dbReference type="RefSeq" id="WP_214214000.1">
    <property type="nucleotide sequence ID" value="NZ_JABBFO010000007.1"/>
</dbReference>
<evidence type="ECO:0000256" key="3">
    <source>
        <dbReference type="ARBA" id="ARBA00022795"/>
    </source>
</evidence>
<dbReference type="Proteomes" id="UP000786875">
    <property type="component" value="Unassembled WGS sequence"/>
</dbReference>
<comment type="caution">
    <text evidence="4">The sequence shown here is derived from an EMBL/GenBank/DDBJ whole genome shotgun (WGS) entry which is preliminary data.</text>
</comment>
<sequence>MTRGEIVRQLLADLLDDHQQFREIEAHLSAQRQAVLRFSQPDLEHHTDVLMQHYRQIHQHAQQRIVSLQQLGLSADQQGMTQLLQGLAPAAQQHLLKIWYELPQQLQRCQQANAYNQQLLDMQHSLLVECMPQGDTADWLYHPHE</sequence>
<evidence type="ECO:0000256" key="2">
    <source>
        <dbReference type="ARBA" id="ARBA00007703"/>
    </source>
</evidence>
<evidence type="ECO:0000256" key="1">
    <source>
        <dbReference type="ARBA" id="ARBA00002397"/>
    </source>
</evidence>
<keyword evidence="5" id="KW-1185">Reference proteome</keyword>
<comment type="function">
    <text evidence="1">Required for the efficient initiation of filament assembly.</text>
</comment>
<dbReference type="Gene3D" id="1.20.58.300">
    <property type="entry name" value="FlgN-like"/>
    <property type="match status" value="1"/>
</dbReference>
<evidence type="ECO:0000313" key="4">
    <source>
        <dbReference type="EMBL" id="MBT0727562.1"/>
    </source>
</evidence>
<name>A0ABS5T812_9GAMM</name>
<dbReference type="SUPFAM" id="SSF140566">
    <property type="entry name" value="FlgN-like"/>
    <property type="match status" value="1"/>
</dbReference>
<dbReference type="InterPro" id="IPR007809">
    <property type="entry name" value="FlgN-like"/>
</dbReference>
<keyword evidence="4" id="KW-0966">Cell projection</keyword>
<proteinExistence type="inferred from homology"/>
<dbReference type="Pfam" id="PF05130">
    <property type="entry name" value="FlgN"/>
    <property type="match status" value="1"/>
</dbReference>